<keyword evidence="3" id="KW-1185">Reference proteome</keyword>
<reference evidence="3" key="1">
    <citation type="submission" date="2018-12" db="EMBL/GenBank/DDBJ databases">
        <title>Tengunoibacter tsumagoiensis gen. nov., sp. nov., Dictyobacter kobayashii sp. nov., D. alpinus sp. nov., and D. joshuensis sp. nov. and description of Dictyobacteraceae fam. nov. within the order Ktedonobacterales isolated from Tengu-no-mugimeshi.</title>
        <authorList>
            <person name="Wang C.M."/>
            <person name="Zheng Y."/>
            <person name="Sakai Y."/>
            <person name="Toyoda A."/>
            <person name="Minakuchi Y."/>
            <person name="Abe K."/>
            <person name="Yokota A."/>
            <person name="Yabe S."/>
        </authorList>
    </citation>
    <scope>NUCLEOTIDE SEQUENCE [LARGE SCALE GENOMIC DNA]</scope>
    <source>
        <strain evidence="3">Uno16</strain>
    </source>
</reference>
<dbReference type="Proteomes" id="UP000287171">
    <property type="component" value="Unassembled WGS sequence"/>
</dbReference>
<sequence length="251" mass="29039">MQLHFRKDEQHVRWVYTDGLRMLGQRELATQISWPEHDPREKLLIDLLRFLEDYLRSQPRRILPGQTLRYGWTMLRFVNDEYQLSGAGADTLLIEEEKHAFTHDDPSYGMGVAHTLTLLQLQHEVMRRNHITGLGDHPSPAHIALTCARVNPETIAHLRPIMAHRAWEPTARESGWFIGCCDHDHNHDDPAELATIHLRHLVESFPGLFPYITMPVGYQIFFEEHQAVIFHPGEQYGQVDPEGLLTSLSFS</sequence>
<protein>
    <recommendedName>
        <fullName evidence="1">Imm33-like domain-containing protein</fullName>
    </recommendedName>
</protein>
<comment type="caution">
    <text evidence="2">The sequence shown here is derived from an EMBL/GenBank/DDBJ whole genome shotgun (WGS) entry which is preliminary data.</text>
</comment>
<dbReference type="EMBL" id="BIFT01000001">
    <property type="protein sequence ID" value="GCE28091.1"/>
    <property type="molecule type" value="Genomic_DNA"/>
</dbReference>
<dbReference type="Pfam" id="PF24719">
    <property type="entry name" value="Imm33-like"/>
    <property type="match status" value="1"/>
</dbReference>
<dbReference type="AlphaFoldDB" id="A0A402B9N7"/>
<feature type="domain" description="Imm33-like" evidence="1">
    <location>
        <begin position="135"/>
        <end position="227"/>
    </location>
</feature>
<evidence type="ECO:0000313" key="3">
    <source>
        <dbReference type="Proteomes" id="UP000287171"/>
    </source>
</evidence>
<evidence type="ECO:0000313" key="2">
    <source>
        <dbReference type="EMBL" id="GCE28091.1"/>
    </source>
</evidence>
<name>A0A402B9N7_9CHLR</name>
<proteinExistence type="predicted"/>
<evidence type="ECO:0000259" key="1">
    <source>
        <dbReference type="Pfam" id="PF24719"/>
    </source>
</evidence>
<accession>A0A402B9N7</accession>
<dbReference type="InterPro" id="IPR056509">
    <property type="entry name" value="Imm33-like"/>
</dbReference>
<gene>
    <name evidence="2" type="ORF">KDA_35750</name>
</gene>
<organism evidence="2 3">
    <name type="scientific">Dictyobacter alpinus</name>
    <dbReference type="NCBI Taxonomy" id="2014873"/>
    <lineage>
        <taxon>Bacteria</taxon>
        <taxon>Bacillati</taxon>
        <taxon>Chloroflexota</taxon>
        <taxon>Ktedonobacteria</taxon>
        <taxon>Ktedonobacterales</taxon>
        <taxon>Dictyobacteraceae</taxon>
        <taxon>Dictyobacter</taxon>
    </lineage>
</organism>